<protein>
    <submittedName>
        <fullName evidence="1">Uncharacterized protein</fullName>
    </submittedName>
</protein>
<dbReference type="Gene3D" id="1.20.1280.50">
    <property type="match status" value="1"/>
</dbReference>
<accession>A0A2R6NF76</accession>
<dbReference type="Proteomes" id="UP000186601">
    <property type="component" value="Unassembled WGS sequence"/>
</dbReference>
<evidence type="ECO:0000313" key="1">
    <source>
        <dbReference type="EMBL" id="PSR71023.1"/>
    </source>
</evidence>
<organism evidence="1 2">
    <name type="scientific">Hermanssonia centrifuga</name>
    <dbReference type="NCBI Taxonomy" id="98765"/>
    <lineage>
        <taxon>Eukaryota</taxon>
        <taxon>Fungi</taxon>
        <taxon>Dikarya</taxon>
        <taxon>Basidiomycota</taxon>
        <taxon>Agaricomycotina</taxon>
        <taxon>Agaricomycetes</taxon>
        <taxon>Polyporales</taxon>
        <taxon>Meruliaceae</taxon>
        <taxon>Hermanssonia</taxon>
    </lineage>
</organism>
<reference evidence="1 2" key="1">
    <citation type="submission" date="2018-02" db="EMBL/GenBank/DDBJ databases">
        <title>Genome sequence of the basidiomycete white-rot fungus Phlebia centrifuga.</title>
        <authorList>
            <person name="Granchi Z."/>
            <person name="Peng M."/>
            <person name="de Vries R.P."/>
            <person name="Hilden K."/>
            <person name="Makela M.R."/>
            <person name="Grigoriev I."/>
            <person name="Riley R."/>
        </authorList>
    </citation>
    <scope>NUCLEOTIDE SEQUENCE [LARGE SCALE GENOMIC DNA]</scope>
    <source>
        <strain evidence="1 2">FBCC195</strain>
    </source>
</reference>
<evidence type="ECO:0000313" key="2">
    <source>
        <dbReference type="Proteomes" id="UP000186601"/>
    </source>
</evidence>
<sequence>MAKAITLPPELIDLIISFLVIPHKCRTSKVIPHKCRTSKPSQTTLYSCSLVCRQWRELARLHIFHTVALRFVHNEYGRITLEDFLIFLEATPHVPPCIRRLELDFFEGFIDESRQGILEKPPASIDLVLLHAVLSRLPRLHSLLLGSFNPFNATPGDWAPTPIHLRYIDCNALGDILLFLEMFGNVDELVMGINQNYGSVSQVAQRVAGLSHLRLRSLKLRASSCSPSHIASFTEGILLTPLLNTLDSLTLMNFNTEGSLAAARRLLRGVGPQLLGVCIYVSDQLASKQSLTCHQHAKTN</sequence>
<gene>
    <name evidence="1" type="ORF">PHLCEN_2v13127</name>
</gene>
<comment type="caution">
    <text evidence="1">The sequence shown here is derived from an EMBL/GenBank/DDBJ whole genome shotgun (WGS) entry which is preliminary data.</text>
</comment>
<name>A0A2R6NF76_9APHY</name>
<dbReference type="AlphaFoldDB" id="A0A2R6NF76"/>
<keyword evidence="2" id="KW-1185">Reference proteome</keyword>
<proteinExistence type="predicted"/>
<dbReference type="EMBL" id="MLYV02001297">
    <property type="protein sequence ID" value="PSR71023.1"/>
    <property type="molecule type" value="Genomic_DNA"/>
</dbReference>
<dbReference type="OrthoDB" id="2729743at2759"/>